<dbReference type="AlphaFoldDB" id="A0A1M2VHL6"/>
<sequence>MKLTDHFCPFSDQLARTPPTAQARAITEEIHSPSFSRDSEFWFEDGTIVLVSQNVGFRVYKQELVERSPLFSDLLSIPQPDPAGSEETNDCPIVALTDPPDQLRHLFRVLFPSSGQVIFGKQYGNVTMDVLAAVVRLSHKYQIEHLLAEGLSILTEYYTDDFELWIKKRRHTCLQASALDALTAIDLSHLTNTPSILPLAYLYASDAGFLAPKDGRVDVNLARALLDSGDYARLANGRTAFMQASSEALARIVAPNTDCYDHEICGHNIACPAIRMDRLLQRLYSEPCQLHTWANEFKVAGKRSEVSDEVSDEDADEDSDEFSGKIWGKDWSVCNDCRDMVIERELDEREDLWEMLPGMFSVQVDGWSAN</sequence>
<accession>A0A1M2VHL6</accession>
<dbReference type="STRING" id="154538.A0A1M2VHL6"/>
<dbReference type="OrthoDB" id="3893071at2759"/>
<dbReference type="EMBL" id="MNAD01001229">
    <property type="protein sequence ID" value="OJT07013.1"/>
    <property type="molecule type" value="Genomic_DNA"/>
</dbReference>
<protein>
    <recommendedName>
        <fullName evidence="3">BTB domain-containing protein</fullName>
    </recommendedName>
</protein>
<dbReference type="Proteomes" id="UP000184267">
    <property type="component" value="Unassembled WGS sequence"/>
</dbReference>
<keyword evidence="2" id="KW-1185">Reference proteome</keyword>
<reference evidence="1 2" key="1">
    <citation type="submission" date="2016-10" db="EMBL/GenBank/DDBJ databases">
        <title>Genome sequence of the basidiomycete white-rot fungus Trametes pubescens.</title>
        <authorList>
            <person name="Makela M.R."/>
            <person name="Granchi Z."/>
            <person name="Peng M."/>
            <person name="De Vries R.P."/>
            <person name="Grigoriev I."/>
            <person name="Riley R."/>
            <person name="Hilden K."/>
        </authorList>
    </citation>
    <scope>NUCLEOTIDE SEQUENCE [LARGE SCALE GENOMIC DNA]</scope>
    <source>
        <strain evidence="1 2">FBCC735</strain>
    </source>
</reference>
<name>A0A1M2VHL6_TRAPU</name>
<evidence type="ECO:0008006" key="3">
    <source>
        <dbReference type="Google" id="ProtNLM"/>
    </source>
</evidence>
<organism evidence="1 2">
    <name type="scientific">Trametes pubescens</name>
    <name type="common">White-rot fungus</name>
    <dbReference type="NCBI Taxonomy" id="154538"/>
    <lineage>
        <taxon>Eukaryota</taxon>
        <taxon>Fungi</taxon>
        <taxon>Dikarya</taxon>
        <taxon>Basidiomycota</taxon>
        <taxon>Agaricomycotina</taxon>
        <taxon>Agaricomycetes</taxon>
        <taxon>Polyporales</taxon>
        <taxon>Polyporaceae</taxon>
        <taxon>Trametes</taxon>
    </lineage>
</organism>
<gene>
    <name evidence="1" type="ORF">TRAPUB_2143</name>
</gene>
<evidence type="ECO:0000313" key="2">
    <source>
        <dbReference type="Proteomes" id="UP000184267"/>
    </source>
</evidence>
<proteinExistence type="predicted"/>
<evidence type="ECO:0000313" key="1">
    <source>
        <dbReference type="EMBL" id="OJT07013.1"/>
    </source>
</evidence>
<comment type="caution">
    <text evidence="1">The sequence shown here is derived from an EMBL/GenBank/DDBJ whole genome shotgun (WGS) entry which is preliminary data.</text>
</comment>